<dbReference type="CDD" id="cd00782">
    <property type="entry name" value="MutL_Trans"/>
    <property type="match status" value="1"/>
</dbReference>
<feature type="compositionally biased region" description="Low complexity" evidence="6">
    <location>
        <begin position="370"/>
        <end position="395"/>
    </location>
</feature>
<keyword evidence="9" id="KW-0378">Hydrolase</keyword>
<dbReference type="Pfam" id="PF08676">
    <property type="entry name" value="MutL_C"/>
    <property type="match status" value="1"/>
</dbReference>
<dbReference type="Pfam" id="PF01119">
    <property type="entry name" value="DNA_mis_repair"/>
    <property type="match status" value="1"/>
</dbReference>
<dbReference type="GO" id="GO:0006298">
    <property type="term" value="P:mismatch repair"/>
    <property type="evidence" value="ECO:0007669"/>
    <property type="project" value="UniProtKB-UniRule"/>
</dbReference>
<dbReference type="Gene3D" id="3.30.565.10">
    <property type="entry name" value="Histidine kinase-like ATPase, C-terminal domain"/>
    <property type="match status" value="1"/>
</dbReference>
<keyword evidence="3 5" id="KW-0227">DNA damage</keyword>
<dbReference type="InterPro" id="IPR020568">
    <property type="entry name" value="Ribosomal_Su5_D2-typ_SF"/>
</dbReference>
<feature type="domain" description="DNA mismatch repair protein S5" evidence="8">
    <location>
        <begin position="209"/>
        <end position="327"/>
    </location>
</feature>
<dbReference type="Gene3D" id="3.30.230.10">
    <property type="match status" value="1"/>
</dbReference>
<dbReference type="HAMAP" id="MF_00149">
    <property type="entry name" value="DNA_mis_repair"/>
    <property type="match status" value="1"/>
</dbReference>
<gene>
    <name evidence="5 9" type="primary">mutL</name>
    <name evidence="9" type="ORF">DIT68_04835</name>
</gene>
<dbReference type="FunFam" id="3.30.565.10:FF:000003">
    <property type="entry name" value="DNA mismatch repair endonuclease MutL"/>
    <property type="match status" value="1"/>
</dbReference>
<evidence type="ECO:0000256" key="4">
    <source>
        <dbReference type="ARBA" id="ARBA00023204"/>
    </source>
</evidence>
<proteinExistence type="inferred from homology"/>
<dbReference type="GO" id="GO:0030983">
    <property type="term" value="F:mismatched DNA binding"/>
    <property type="evidence" value="ECO:0007669"/>
    <property type="project" value="InterPro"/>
</dbReference>
<keyword evidence="9" id="KW-0540">Nuclease</keyword>
<keyword evidence="9" id="KW-0255">Endonuclease</keyword>
<evidence type="ECO:0000313" key="10">
    <source>
        <dbReference type="Proteomes" id="UP000245370"/>
    </source>
</evidence>
<name>A0A2U2XFM3_9FLAO</name>
<dbReference type="RefSeq" id="WP_109358675.1">
    <property type="nucleotide sequence ID" value="NZ_QFRJ01000002.1"/>
</dbReference>
<dbReference type="InterPro" id="IPR042120">
    <property type="entry name" value="MutL_C_dimsub"/>
</dbReference>
<feature type="region of interest" description="Disordered" evidence="6">
    <location>
        <begin position="356"/>
        <end position="395"/>
    </location>
</feature>
<sequence length="628" mass="70665">MSEVIRLLPDNIANQIAAGEVIQRPASVVKELIENAVDAGANNIELHIKDAGKTSIQIIDDGKGMSEMDAKMSFERHATSKITSAADLFTLTTKGFRGEALASIAAIAHVDMDTIELGAQLGTKIQIAGSKITSQEPSSRPKGTSISVKNLFFNVPARRNFLKSDNVETKHIIEEFNRIALTHPEIGFIFSHNGNVIHNLEGAGLRKRIVDLFGRNFNNKLVPIEEETDIVKVKGFIGKPEFSRKTRGEQYFFVNNRYFKDSYFNHAVVAGYDNLIPPKHHPSYFIYLEVPSQSLDVNVHPTKTEVKFEDGRSIYSIIRSAVKLALGKYNIAPILDFEHQSQFDLSLEQQNSPIRQPEIQVDTSFNPFKSSSSSGASVEKSNFGGNSSSSKNFGSSGSFGNSNAFNSIKPNKEEWEDFYKISEEAEEEITQAPKEIKFEEPLKSSSNKIQLHKNLLLIQVKSGAMLVHINRANERVLYDELMERFMLSPIAAQQLMFPYEYNLLSTQKLEWENNTSTLKRLGFDWDWQNNTLVLSSIPSMLEVEYVTQCLDGIVEKITHEELDKGELVHELILSLSAAATNHRSKSLSEEEMNYLIDRLFQSEQHQYSPSGKRILNTISIDELNNYLS</sequence>
<dbReference type="Pfam" id="PF13589">
    <property type="entry name" value="HATPase_c_3"/>
    <property type="match status" value="1"/>
</dbReference>
<evidence type="ECO:0000256" key="5">
    <source>
        <dbReference type="HAMAP-Rule" id="MF_00149"/>
    </source>
</evidence>
<keyword evidence="4 5" id="KW-0234">DNA repair</keyword>
<dbReference type="OrthoDB" id="9763467at2"/>
<comment type="similarity">
    <text evidence="1 5">Belongs to the DNA mismatch repair MutL/HexB family.</text>
</comment>
<dbReference type="GO" id="GO:0005524">
    <property type="term" value="F:ATP binding"/>
    <property type="evidence" value="ECO:0007669"/>
    <property type="project" value="InterPro"/>
</dbReference>
<evidence type="ECO:0000313" key="9">
    <source>
        <dbReference type="EMBL" id="PWH86563.1"/>
    </source>
</evidence>
<dbReference type="NCBIfam" id="TIGR00585">
    <property type="entry name" value="mutl"/>
    <property type="match status" value="1"/>
</dbReference>
<dbReference type="InterPro" id="IPR020667">
    <property type="entry name" value="DNA_mismatch_repair_MutL"/>
</dbReference>
<keyword evidence="10" id="KW-1185">Reference proteome</keyword>
<comment type="caution">
    <text evidence="9">The sequence shown here is derived from an EMBL/GenBank/DDBJ whole genome shotgun (WGS) entry which is preliminary data.</text>
</comment>
<evidence type="ECO:0000256" key="6">
    <source>
        <dbReference type="SAM" id="MobiDB-lite"/>
    </source>
</evidence>
<feature type="domain" description="MutL C-terminal dimerisation" evidence="7">
    <location>
        <begin position="448"/>
        <end position="587"/>
    </location>
</feature>
<dbReference type="Gene3D" id="3.30.1540.20">
    <property type="entry name" value="MutL, C-terminal domain, dimerisation subdomain"/>
    <property type="match status" value="1"/>
</dbReference>
<evidence type="ECO:0000256" key="3">
    <source>
        <dbReference type="ARBA" id="ARBA00022763"/>
    </source>
</evidence>
<dbReference type="PROSITE" id="PS00058">
    <property type="entry name" value="DNA_MISMATCH_REPAIR_1"/>
    <property type="match status" value="1"/>
</dbReference>
<dbReference type="Gene3D" id="3.30.1370.100">
    <property type="entry name" value="MutL, C-terminal domain, regulatory subdomain"/>
    <property type="match status" value="1"/>
</dbReference>
<evidence type="ECO:0000256" key="1">
    <source>
        <dbReference type="ARBA" id="ARBA00006082"/>
    </source>
</evidence>
<dbReference type="PANTHER" id="PTHR10073">
    <property type="entry name" value="DNA MISMATCH REPAIR PROTEIN MLH, PMS, MUTL"/>
    <property type="match status" value="1"/>
</dbReference>
<dbReference type="EMBL" id="QFRJ01000002">
    <property type="protein sequence ID" value="PWH86563.1"/>
    <property type="molecule type" value="Genomic_DNA"/>
</dbReference>
<dbReference type="GO" id="GO:0004519">
    <property type="term" value="F:endonuclease activity"/>
    <property type="evidence" value="ECO:0007669"/>
    <property type="project" value="UniProtKB-KW"/>
</dbReference>
<evidence type="ECO:0000259" key="7">
    <source>
        <dbReference type="SMART" id="SM00853"/>
    </source>
</evidence>
<comment type="function">
    <text evidence="5">This protein is involved in the repair of mismatches in DNA. It is required for dam-dependent methyl-directed DNA mismatch repair. May act as a 'molecular matchmaker', a protein that promotes the formation of a stable complex between two or more DNA-binding proteins in an ATP-dependent manner without itself being part of a final effector complex.</text>
</comment>
<dbReference type="SMART" id="SM01340">
    <property type="entry name" value="DNA_mis_repair"/>
    <property type="match status" value="1"/>
</dbReference>
<protein>
    <recommendedName>
        <fullName evidence="2 5">DNA mismatch repair protein MutL</fullName>
    </recommendedName>
</protein>
<accession>A0A2U2XFM3</accession>
<dbReference type="SUPFAM" id="SSF55874">
    <property type="entry name" value="ATPase domain of HSP90 chaperone/DNA topoisomerase II/histidine kinase"/>
    <property type="match status" value="1"/>
</dbReference>
<dbReference type="SUPFAM" id="SSF118116">
    <property type="entry name" value="DNA mismatch repair protein MutL"/>
    <property type="match status" value="1"/>
</dbReference>
<dbReference type="GO" id="GO:0140664">
    <property type="term" value="F:ATP-dependent DNA damage sensor activity"/>
    <property type="evidence" value="ECO:0007669"/>
    <property type="project" value="InterPro"/>
</dbReference>
<dbReference type="InterPro" id="IPR037198">
    <property type="entry name" value="MutL_C_sf"/>
</dbReference>
<evidence type="ECO:0000259" key="8">
    <source>
        <dbReference type="SMART" id="SM01340"/>
    </source>
</evidence>
<dbReference type="InterPro" id="IPR014790">
    <property type="entry name" value="MutL_C"/>
</dbReference>
<reference evidence="9 10" key="1">
    <citation type="submission" date="2018-05" db="EMBL/GenBank/DDBJ databases">
        <title>Brumimicrobium oceani sp. nov., isolated from coastal sediment.</title>
        <authorList>
            <person name="Kou Y."/>
        </authorList>
    </citation>
    <scope>NUCLEOTIDE SEQUENCE [LARGE SCALE GENOMIC DNA]</scope>
    <source>
        <strain evidence="9 10">C305</strain>
    </source>
</reference>
<dbReference type="SUPFAM" id="SSF54211">
    <property type="entry name" value="Ribosomal protein S5 domain 2-like"/>
    <property type="match status" value="1"/>
</dbReference>
<dbReference type="InterPro" id="IPR013507">
    <property type="entry name" value="DNA_mismatch_S5_2-like"/>
</dbReference>
<dbReference type="CDD" id="cd16926">
    <property type="entry name" value="HATPase_MutL-MLH-PMS-like"/>
    <property type="match status" value="1"/>
</dbReference>
<evidence type="ECO:0000256" key="2">
    <source>
        <dbReference type="ARBA" id="ARBA00021975"/>
    </source>
</evidence>
<dbReference type="GO" id="GO:0032300">
    <property type="term" value="C:mismatch repair complex"/>
    <property type="evidence" value="ECO:0007669"/>
    <property type="project" value="InterPro"/>
</dbReference>
<dbReference type="InterPro" id="IPR042121">
    <property type="entry name" value="MutL_C_regsub"/>
</dbReference>
<dbReference type="Proteomes" id="UP000245370">
    <property type="component" value="Unassembled WGS sequence"/>
</dbReference>
<dbReference type="SMART" id="SM00853">
    <property type="entry name" value="MutL_C"/>
    <property type="match status" value="1"/>
</dbReference>
<dbReference type="InterPro" id="IPR002099">
    <property type="entry name" value="MutL/Mlh/PMS"/>
</dbReference>
<dbReference type="PANTHER" id="PTHR10073:SF12">
    <property type="entry name" value="DNA MISMATCH REPAIR PROTEIN MLH1"/>
    <property type="match status" value="1"/>
</dbReference>
<dbReference type="GO" id="GO:0016887">
    <property type="term" value="F:ATP hydrolysis activity"/>
    <property type="evidence" value="ECO:0007669"/>
    <property type="project" value="InterPro"/>
</dbReference>
<dbReference type="InterPro" id="IPR036890">
    <property type="entry name" value="HATPase_C_sf"/>
</dbReference>
<organism evidence="9 10">
    <name type="scientific">Brumimicrobium oceani</name>
    <dbReference type="NCBI Taxonomy" id="2100725"/>
    <lineage>
        <taxon>Bacteria</taxon>
        <taxon>Pseudomonadati</taxon>
        <taxon>Bacteroidota</taxon>
        <taxon>Flavobacteriia</taxon>
        <taxon>Flavobacteriales</taxon>
        <taxon>Crocinitomicaceae</taxon>
        <taxon>Brumimicrobium</taxon>
    </lineage>
</organism>
<dbReference type="AlphaFoldDB" id="A0A2U2XFM3"/>
<dbReference type="InterPro" id="IPR014721">
    <property type="entry name" value="Ribsml_uS5_D2-typ_fold_subgr"/>
</dbReference>
<dbReference type="InterPro" id="IPR014762">
    <property type="entry name" value="DNA_mismatch_repair_CS"/>
</dbReference>
<reference evidence="9 10" key="2">
    <citation type="submission" date="2018-05" db="EMBL/GenBank/DDBJ databases">
        <authorList>
            <person name="Lanie J.A."/>
            <person name="Ng W.-L."/>
            <person name="Kazmierczak K.M."/>
            <person name="Andrzejewski T.M."/>
            <person name="Davidsen T.M."/>
            <person name="Wayne K.J."/>
            <person name="Tettelin H."/>
            <person name="Glass J.I."/>
            <person name="Rusch D."/>
            <person name="Podicherti R."/>
            <person name="Tsui H.-C.T."/>
            <person name="Winkler M.E."/>
        </authorList>
    </citation>
    <scope>NUCLEOTIDE SEQUENCE [LARGE SCALE GENOMIC DNA]</scope>
    <source>
        <strain evidence="9 10">C305</strain>
    </source>
</reference>
<dbReference type="InterPro" id="IPR038973">
    <property type="entry name" value="MutL/Mlh/Pms-like"/>
</dbReference>